<dbReference type="EMBL" id="MGAF01000019">
    <property type="protein sequence ID" value="OGK41349.1"/>
    <property type="molecule type" value="Genomic_DNA"/>
</dbReference>
<evidence type="ECO:0000313" key="3">
    <source>
        <dbReference type="Proteomes" id="UP000179270"/>
    </source>
</evidence>
<protein>
    <recommendedName>
        <fullName evidence="1">Glycosyl transferase family 1 domain-containing protein</fullName>
    </recommendedName>
</protein>
<feature type="domain" description="Glycosyl transferase family 1" evidence="1">
    <location>
        <begin position="195"/>
        <end position="324"/>
    </location>
</feature>
<proteinExistence type="predicted"/>
<dbReference type="AlphaFoldDB" id="A0A1F7IDA3"/>
<organism evidence="2 3">
    <name type="scientific">Candidatus Roizmanbacteria bacterium RIFCSPLOWO2_01_FULL_35_13</name>
    <dbReference type="NCBI Taxonomy" id="1802055"/>
    <lineage>
        <taxon>Bacteria</taxon>
        <taxon>Candidatus Roizmaniibacteriota</taxon>
    </lineage>
</organism>
<dbReference type="PANTHER" id="PTHR12526">
    <property type="entry name" value="GLYCOSYLTRANSFERASE"/>
    <property type="match status" value="1"/>
</dbReference>
<evidence type="ECO:0000313" key="2">
    <source>
        <dbReference type="EMBL" id="OGK41349.1"/>
    </source>
</evidence>
<dbReference type="Pfam" id="PF00534">
    <property type="entry name" value="Glycos_transf_1"/>
    <property type="match status" value="1"/>
</dbReference>
<sequence length="393" mass="45771">MRIGLLEPSILMSKKFEDRIFAPKELFINLADGLVKRGHEVYAYSASGLNTQAQVIEGNKILENNEFPSARDVRKEAEILSSLTTIRNHFEYEIELITKAFLHAKQNNLQILHSQSNVFTHYFTKFVDFPVLFTLHDPVFPTNTLEYFDLNMFSDHKYLSISNSQKEHYKKQMNINTVATIHHGLKIEDFTFNENSDDYLSMMGRYIPEKGFSDGILVSLRLKIPLRLASSQNYKAVEYYQREIKPYLNSGKITETNFLFPAEKNNFYCKSKLFLFPIRWEEPFGLVLIETMSCGTPVVGYARGSIPEIIKDGETGFIVNFSEEDKRGDWIIKKTGIDGLCEAVERIYSMPEAKYKQMRRNCRAHVEKKFTVERMVDDYEKVYRQIIENSKKK</sequence>
<comment type="caution">
    <text evidence="2">The sequence shown here is derived from an EMBL/GenBank/DDBJ whole genome shotgun (WGS) entry which is preliminary data.</text>
</comment>
<dbReference type="Proteomes" id="UP000179270">
    <property type="component" value="Unassembled WGS sequence"/>
</dbReference>
<accession>A0A1F7IDA3</accession>
<dbReference type="STRING" id="1802055.A3A74_03385"/>
<dbReference type="SUPFAM" id="SSF53756">
    <property type="entry name" value="UDP-Glycosyltransferase/glycogen phosphorylase"/>
    <property type="match status" value="1"/>
</dbReference>
<reference evidence="2 3" key="1">
    <citation type="journal article" date="2016" name="Nat. Commun.">
        <title>Thousands of microbial genomes shed light on interconnected biogeochemical processes in an aquifer system.</title>
        <authorList>
            <person name="Anantharaman K."/>
            <person name="Brown C.T."/>
            <person name="Hug L.A."/>
            <person name="Sharon I."/>
            <person name="Castelle C.J."/>
            <person name="Probst A.J."/>
            <person name="Thomas B.C."/>
            <person name="Singh A."/>
            <person name="Wilkins M.J."/>
            <person name="Karaoz U."/>
            <person name="Brodie E.L."/>
            <person name="Williams K.H."/>
            <person name="Hubbard S.S."/>
            <person name="Banfield J.F."/>
        </authorList>
    </citation>
    <scope>NUCLEOTIDE SEQUENCE [LARGE SCALE GENOMIC DNA]</scope>
</reference>
<evidence type="ECO:0000259" key="1">
    <source>
        <dbReference type="Pfam" id="PF00534"/>
    </source>
</evidence>
<dbReference type="Gene3D" id="3.40.50.2000">
    <property type="entry name" value="Glycogen Phosphorylase B"/>
    <property type="match status" value="2"/>
</dbReference>
<dbReference type="InterPro" id="IPR001296">
    <property type="entry name" value="Glyco_trans_1"/>
</dbReference>
<name>A0A1F7IDA3_9BACT</name>
<dbReference type="PANTHER" id="PTHR12526:SF595">
    <property type="entry name" value="BLL5217 PROTEIN"/>
    <property type="match status" value="1"/>
</dbReference>
<dbReference type="GO" id="GO:0016757">
    <property type="term" value="F:glycosyltransferase activity"/>
    <property type="evidence" value="ECO:0007669"/>
    <property type="project" value="InterPro"/>
</dbReference>
<gene>
    <name evidence="2" type="ORF">A3A74_03385</name>
</gene>